<reference evidence="5" key="1">
    <citation type="submission" date="2023-07" db="EMBL/GenBank/DDBJ databases">
        <title>Duganella aceri sp. nov., isolated from tree sap.</title>
        <authorList>
            <person name="Kim I.S."/>
        </authorList>
    </citation>
    <scope>NUCLEOTIDE SEQUENCE [LARGE SCALE GENOMIC DNA]</scope>
    <source>
        <strain evidence="5">SAP-35</strain>
    </source>
</reference>
<keyword evidence="2" id="KW-0560">Oxidoreductase</keyword>
<proteinExistence type="inferred from homology"/>
<evidence type="ECO:0000256" key="3">
    <source>
        <dbReference type="RuleBase" id="RU000363"/>
    </source>
</evidence>
<sequence>MNKQEMPVALVTGASSGIGLVTALTLVGAGYRVFGTSRRPANLDNGVVMLVCDVTDDASVQAMVAQVLAQAGRIDLLVNNAGIGLLGGADESSAAQAQALFDVNVFGLLRVTNAVLPAMRRRRQGRIVNLSSILGLIPSPYNALYAATKHAVEGYSESLDHELRAAGIRVVLVEPGVTRTAFDDNLSRPDRPLPLHDAERSRMEALMRGWIAQGDAPEVVAAAVLKAASARVPKLRYAAGRQARQVSWLRRFLPEAMVDRSLRKFNGLPV</sequence>
<comment type="similarity">
    <text evidence="1 3">Belongs to the short-chain dehydrogenases/reductases (SDR) family.</text>
</comment>
<dbReference type="EMBL" id="JAADJT010000009">
    <property type="protein sequence ID" value="NGZ86599.1"/>
    <property type="molecule type" value="Genomic_DNA"/>
</dbReference>
<dbReference type="PANTHER" id="PTHR43976:SF16">
    <property type="entry name" value="SHORT-CHAIN DEHYDROGENASE_REDUCTASE FAMILY PROTEIN"/>
    <property type="match status" value="1"/>
</dbReference>
<dbReference type="InterPro" id="IPR036291">
    <property type="entry name" value="NAD(P)-bd_dom_sf"/>
</dbReference>
<dbReference type="CDD" id="cd05374">
    <property type="entry name" value="17beta-HSD-like_SDR_c"/>
    <property type="match status" value="1"/>
</dbReference>
<dbReference type="NCBIfam" id="NF004823">
    <property type="entry name" value="PRK06179.1"/>
    <property type="match status" value="1"/>
</dbReference>
<dbReference type="PANTHER" id="PTHR43976">
    <property type="entry name" value="SHORT CHAIN DEHYDROGENASE"/>
    <property type="match status" value="1"/>
</dbReference>
<dbReference type="Pfam" id="PF00106">
    <property type="entry name" value="adh_short"/>
    <property type="match status" value="1"/>
</dbReference>
<organism evidence="4 5">
    <name type="scientific">Duganella aceris</name>
    <dbReference type="NCBI Taxonomy" id="2703883"/>
    <lineage>
        <taxon>Bacteria</taxon>
        <taxon>Pseudomonadati</taxon>
        <taxon>Pseudomonadota</taxon>
        <taxon>Betaproteobacteria</taxon>
        <taxon>Burkholderiales</taxon>
        <taxon>Oxalobacteraceae</taxon>
        <taxon>Telluria group</taxon>
        <taxon>Duganella</taxon>
    </lineage>
</organism>
<name>A0ABX0FQG0_9BURK</name>
<evidence type="ECO:0000313" key="5">
    <source>
        <dbReference type="Proteomes" id="UP000666369"/>
    </source>
</evidence>
<evidence type="ECO:0000256" key="1">
    <source>
        <dbReference type="ARBA" id="ARBA00006484"/>
    </source>
</evidence>
<comment type="caution">
    <text evidence="4">The sequence shown here is derived from an EMBL/GenBank/DDBJ whole genome shotgun (WGS) entry which is preliminary data.</text>
</comment>
<dbReference type="Gene3D" id="3.40.50.720">
    <property type="entry name" value="NAD(P)-binding Rossmann-like Domain"/>
    <property type="match status" value="1"/>
</dbReference>
<accession>A0ABX0FQG0</accession>
<dbReference type="InterPro" id="IPR051911">
    <property type="entry name" value="SDR_oxidoreductase"/>
</dbReference>
<evidence type="ECO:0000313" key="4">
    <source>
        <dbReference type="EMBL" id="NGZ86599.1"/>
    </source>
</evidence>
<protein>
    <submittedName>
        <fullName evidence="4">Oxidoreductase</fullName>
    </submittedName>
</protein>
<dbReference type="SUPFAM" id="SSF51735">
    <property type="entry name" value="NAD(P)-binding Rossmann-fold domains"/>
    <property type="match status" value="1"/>
</dbReference>
<dbReference type="InterPro" id="IPR002347">
    <property type="entry name" value="SDR_fam"/>
</dbReference>
<keyword evidence="5" id="KW-1185">Reference proteome</keyword>
<dbReference type="Proteomes" id="UP000666369">
    <property type="component" value="Unassembled WGS sequence"/>
</dbReference>
<evidence type="ECO:0000256" key="2">
    <source>
        <dbReference type="ARBA" id="ARBA00023002"/>
    </source>
</evidence>
<gene>
    <name evidence="4" type="ORF">GW587_20340</name>
</gene>
<dbReference type="PRINTS" id="PR00081">
    <property type="entry name" value="GDHRDH"/>
</dbReference>
<dbReference type="PRINTS" id="PR00080">
    <property type="entry name" value="SDRFAMILY"/>
</dbReference>
<dbReference type="RefSeq" id="WP_166106439.1">
    <property type="nucleotide sequence ID" value="NZ_JAADJT010000009.1"/>
</dbReference>